<evidence type="ECO:0000313" key="8">
    <source>
        <dbReference type="EMBL" id="AAC64231.1"/>
    </source>
</evidence>
<dbReference type="PIR" id="E84546">
    <property type="entry name" value="E84546"/>
</dbReference>
<reference key="1">
    <citation type="journal article" date="1999" name="Nature">
        <title>Sequence and analysis of chromosome 2 of the plant Arabidopsis thaliana.</title>
        <authorList>
            <person name="Lin X."/>
            <person name="Kaul S."/>
            <person name="Rounsley S."/>
            <person name="Shea T.P."/>
            <person name="Benito M.I."/>
            <person name="Town C.D."/>
            <person name="Fujii C.Y."/>
            <person name="Mason T."/>
            <person name="Bowman C.L."/>
            <person name="Barnstead M."/>
            <person name="Feldblyum T.V."/>
            <person name="Buell C.R."/>
            <person name="Ketchum K.A."/>
            <person name="Lee J."/>
            <person name="Ronning C.M."/>
            <person name="Koo H.L."/>
            <person name="Moffat K.S."/>
            <person name="Cronin L.A."/>
            <person name="Shen M."/>
            <person name="Pai G."/>
            <person name="Van Aken S."/>
            <person name="Umayam L."/>
            <person name="Tallon L.J."/>
            <person name="Gill J.E."/>
            <person name="Adams M.D."/>
            <person name="Carrera A.J."/>
            <person name="Creasy T.H."/>
            <person name="Goodman H.M."/>
            <person name="Somerville C.R."/>
            <person name="Copenhaver G.P."/>
            <person name="Preuss D."/>
            <person name="Nierman W.C."/>
            <person name="White O."/>
            <person name="Eisen J.A."/>
            <person name="Salzberg S.L."/>
            <person name="Fraser C.M."/>
            <person name="Venter J.C."/>
        </authorList>
    </citation>
    <scope>NUCLEOTIDE SEQUENCE [LARGE SCALE GENOMIC DNA]</scope>
    <source>
        <strain>cv. Columbia</strain>
    </source>
</reference>
<feature type="compositionally biased region" description="Acidic residues" evidence="6">
    <location>
        <begin position="184"/>
        <end position="194"/>
    </location>
</feature>
<feature type="transmembrane region" description="Helical" evidence="7">
    <location>
        <begin position="346"/>
        <end position="364"/>
    </location>
</feature>
<evidence type="ECO:0000256" key="1">
    <source>
        <dbReference type="ARBA" id="ARBA00004141"/>
    </source>
</evidence>
<keyword evidence="2" id="KW-0813">Transport</keyword>
<feature type="transmembrane region" description="Helical" evidence="7">
    <location>
        <begin position="155"/>
        <end position="173"/>
    </location>
</feature>
<keyword evidence="3 7" id="KW-0812">Transmembrane</keyword>
<protein>
    <submittedName>
        <fullName evidence="8">Putative tetracycline transporter protein</fullName>
    </submittedName>
</protein>
<dbReference type="PANTHER" id="PTHR23504">
    <property type="entry name" value="MAJOR FACILITATOR SUPERFAMILY DOMAIN-CONTAINING PROTEIN 10"/>
    <property type="match status" value="1"/>
</dbReference>
<feature type="transmembrane region" description="Helical" evidence="7">
    <location>
        <begin position="50"/>
        <end position="71"/>
    </location>
</feature>
<evidence type="ECO:0000256" key="3">
    <source>
        <dbReference type="ARBA" id="ARBA00022692"/>
    </source>
</evidence>
<proteinExistence type="predicted"/>
<dbReference type="GO" id="GO:0022857">
    <property type="term" value="F:transmembrane transporter activity"/>
    <property type="evidence" value="ECO:0007669"/>
    <property type="project" value="InterPro"/>
</dbReference>
<feature type="transmembrane region" description="Helical" evidence="7">
    <location>
        <begin position="131"/>
        <end position="149"/>
    </location>
</feature>
<dbReference type="AlphaFoldDB" id="Q9ZVW6"/>
<evidence type="ECO:0000256" key="5">
    <source>
        <dbReference type="ARBA" id="ARBA00023136"/>
    </source>
</evidence>
<dbReference type="PRINTS" id="PR01035">
    <property type="entry name" value="TCRTETA"/>
</dbReference>
<evidence type="ECO:0000256" key="4">
    <source>
        <dbReference type="ARBA" id="ARBA00022989"/>
    </source>
</evidence>
<feature type="transmembrane region" description="Helical" evidence="7">
    <location>
        <begin position="83"/>
        <end position="100"/>
    </location>
</feature>
<feature type="transmembrane region" description="Helical" evidence="7">
    <location>
        <begin position="370"/>
        <end position="394"/>
    </location>
</feature>
<reference evidence="8" key="3">
    <citation type="submission" date="2002-02" db="EMBL/GenBank/DDBJ databases">
        <authorList>
            <person name="Town C.D."/>
            <person name="Kaul S."/>
        </authorList>
    </citation>
    <scope>NUCLEOTIDE SEQUENCE</scope>
</reference>
<feature type="region of interest" description="Disordered" evidence="6">
    <location>
        <begin position="184"/>
        <end position="204"/>
    </location>
</feature>
<accession>Q9ZVW6</accession>
<dbReference type="EMBL" id="AC005167">
    <property type="protein sequence ID" value="AAC64231.1"/>
    <property type="molecule type" value="Genomic_DNA"/>
</dbReference>
<feature type="transmembrane region" description="Helical" evidence="7">
    <location>
        <begin position="305"/>
        <end position="325"/>
    </location>
</feature>
<keyword evidence="4 7" id="KW-1133">Transmembrane helix</keyword>
<evidence type="ECO:0000256" key="6">
    <source>
        <dbReference type="SAM" id="MobiDB-lite"/>
    </source>
</evidence>
<dbReference type="GO" id="GO:0016020">
    <property type="term" value="C:membrane"/>
    <property type="evidence" value="ECO:0007669"/>
    <property type="project" value="UniProtKB-SubCell"/>
</dbReference>
<dbReference type="ExpressionAtlas" id="Q9ZVW6">
    <property type="expression patterns" value="baseline and differential"/>
</dbReference>
<sequence>MEEYRLGELRHLLTTVFLSGFSEFLVKPVMTDVTVAAVCSGLNETCSLAVYLTGVEQVTVGLGTMVMMPVIGNLSDRYGIKTLLTLPMCLSILPPAILAYRRDTNFFYAFYITKILFDMAKNVCGRKRISMFGVLAGVRSISGVCATFSARLLPIASIFQVAAISFFFGLVYMRVFLKERLHDDDEDDCDEDDNTSGRNHHDGGDLTMLAEPILRDAPTKIHIVLNTKYSSLKDMYFLKARFGFNKNDFAELILLVTIIGSISQLFILPKLVSAIGERRVLSTGLLMDSVNAACLSVSWSAWVPYATTVLVPVTMFVMPSVCGIASRQVGPGEQGKVQGCISGVKSFSGVVAPFIYSPLTALFLSEKAPFYFPGFSLLCVTFSLMIGFFLSLLIRDVPSPSMNKAINNISREEA</sequence>
<dbReference type="InterPro" id="IPR001958">
    <property type="entry name" value="Tet-R_TetA/multi-R_MdtG-like"/>
</dbReference>
<evidence type="ECO:0000256" key="7">
    <source>
        <dbReference type="SAM" id="Phobius"/>
    </source>
</evidence>
<dbReference type="SUPFAM" id="SSF103473">
    <property type="entry name" value="MFS general substrate transporter"/>
    <property type="match status" value="1"/>
</dbReference>
<comment type="subcellular location">
    <subcellularLocation>
        <location evidence="1">Membrane</location>
        <topology evidence="1">Multi-pass membrane protein</topology>
    </subcellularLocation>
</comment>
<keyword evidence="5 7" id="KW-0472">Membrane</keyword>
<organism evidence="8">
    <name type="scientific">Arabidopsis thaliana</name>
    <name type="common">Mouse-ear cress</name>
    <dbReference type="NCBI Taxonomy" id="3702"/>
    <lineage>
        <taxon>Eukaryota</taxon>
        <taxon>Viridiplantae</taxon>
        <taxon>Streptophyta</taxon>
        <taxon>Embryophyta</taxon>
        <taxon>Tracheophyta</taxon>
        <taxon>Spermatophyta</taxon>
        <taxon>Magnoliopsida</taxon>
        <taxon>eudicotyledons</taxon>
        <taxon>Gunneridae</taxon>
        <taxon>Pentapetalae</taxon>
        <taxon>rosids</taxon>
        <taxon>malvids</taxon>
        <taxon>Brassicales</taxon>
        <taxon>Brassicaceae</taxon>
        <taxon>Camelineae</taxon>
        <taxon>Arabidopsis</taxon>
    </lineage>
</organism>
<dbReference type="InterPro" id="IPR036259">
    <property type="entry name" value="MFS_trans_sf"/>
</dbReference>
<dbReference type="PhylomeDB" id="Q9ZVW6"/>
<dbReference type="Gene3D" id="1.20.1250.20">
    <property type="entry name" value="MFS general substrate transporter like domains"/>
    <property type="match status" value="1"/>
</dbReference>
<feature type="transmembrane region" description="Helical" evidence="7">
    <location>
        <begin position="249"/>
        <end position="268"/>
    </location>
</feature>
<name>Q9ZVW6_ARATH</name>
<dbReference type="PANTHER" id="PTHR23504:SF119">
    <property type="entry name" value="MAJOR FACILITATOR SUPERFAMILY PROTEIN"/>
    <property type="match status" value="1"/>
</dbReference>
<evidence type="ECO:0000256" key="2">
    <source>
        <dbReference type="ARBA" id="ARBA00022448"/>
    </source>
</evidence>
<reference evidence="8" key="2">
    <citation type="submission" date="2000-03" db="EMBL/GenBank/DDBJ databases">
        <authorList>
            <person name="Rounsley S.D."/>
            <person name="Lin X."/>
            <person name="Kaul S."/>
            <person name="Shea T.P."/>
            <person name="Fujii C.Y."/>
            <person name="Mason T.M."/>
            <person name="Shen M."/>
            <person name="Ronning C.M."/>
            <person name="Fraser C.M."/>
            <person name="Somerville C.R."/>
            <person name="Venter J.C."/>
        </authorList>
    </citation>
    <scope>NUCLEOTIDE SEQUENCE</scope>
</reference>
<dbReference type="CDD" id="cd17330">
    <property type="entry name" value="MFS_SLC46_TetA_like"/>
    <property type="match status" value="1"/>
</dbReference>